<sequence>MKYEISNEIKNNILKLLQRVDIKGGEAPVIMEIVKVLNTPIIEEKKDGK</sequence>
<dbReference type="AlphaFoldDB" id="X0SE65"/>
<dbReference type="EMBL" id="BARS01001618">
    <property type="protein sequence ID" value="GAF74182.1"/>
    <property type="molecule type" value="Genomic_DNA"/>
</dbReference>
<name>X0SE65_9ZZZZ</name>
<comment type="caution">
    <text evidence="1">The sequence shown here is derived from an EMBL/GenBank/DDBJ whole genome shotgun (WGS) entry which is preliminary data.</text>
</comment>
<protein>
    <submittedName>
        <fullName evidence="1">Uncharacterized protein</fullName>
    </submittedName>
</protein>
<evidence type="ECO:0000313" key="1">
    <source>
        <dbReference type="EMBL" id="GAF74182.1"/>
    </source>
</evidence>
<organism evidence="1">
    <name type="scientific">marine sediment metagenome</name>
    <dbReference type="NCBI Taxonomy" id="412755"/>
    <lineage>
        <taxon>unclassified sequences</taxon>
        <taxon>metagenomes</taxon>
        <taxon>ecological metagenomes</taxon>
    </lineage>
</organism>
<gene>
    <name evidence="1" type="ORF">S01H1_03071</name>
</gene>
<reference evidence="1" key="1">
    <citation type="journal article" date="2014" name="Front. Microbiol.">
        <title>High frequency of phylogenetically diverse reductive dehalogenase-homologous genes in deep subseafloor sedimentary metagenomes.</title>
        <authorList>
            <person name="Kawai M."/>
            <person name="Futagami T."/>
            <person name="Toyoda A."/>
            <person name="Takaki Y."/>
            <person name="Nishi S."/>
            <person name="Hori S."/>
            <person name="Arai W."/>
            <person name="Tsubouchi T."/>
            <person name="Morono Y."/>
            <person name="Uchiyama I."/>
            <person name="Ito T."/>
            <person name="Fujiyama A."/>
            <person name="Inagaki F."/>
            <person name="Takami H."/>
        </authorList>
    </citation>
    <scope>NUCLEOTIDE SEQUENCE</scope>
    <source>
        <strain evidence="1">Expedition CK06-06</strain>
    </source>
</reference>
<proteinExistence type="predicted"/>
<accession>X0SE65</accession>